<dbReference type="InterPro" id="IPR047565">
    <property type="entry name" value="Alpha-macroglob_thiol-ester_cl"/>
</dbReference>
<dbReference type="InterPro" id="IPR011626">
    <property type="entry name" value="Alpha-macroglobulin_TED"/>
</dbReference>
<dbReference type="NCBIfam" id="TIGR04057">
    <property type="entry name" value="SusC_RagA_signa"/>
    <property type="match status" value="1"/>
</dbReference>
<dbReference type="InterPro" id="IPR023997">
    <property type="entry name" value="TonB-dep_OMP_SusC/RagA_CS"/>
</dbReference>
<reference evidence="6" key="1">
    <citation type="journal article" date="2019" name="Int. J. Syst. Evol. Microbiol.">
        <title>The Global Catalogue of Microorganisms (GCM) 10K type strain sequencing project: providing services to taxonomists for standard genome sequencing and annotation.</title>
        <authorList>
            <consortium name="The Broad Institute Genomics Platform"/>
            <consortium name="The Broad Institute Genome Sequencing Center for Infectious Disease"/>
            <person name="Wu L."/>
            <person name="Ma J."/>
        </authorList>
    </citation>
    <scope>NUCLEOTIDE SEQUENCE [LARGE SCALE GENOMIC DNA]</scope>
    <source>
        <strain evidence="6">DT92</strain>
    </source>
</reference>
<gene>
    <name evidence="5" type="ORF">ACFSJT_18700</name>
</gene>
<dbReference type="InterPro" id="IPR039426">
    <property type="entry name" value="TonB-dep_rcpt-like"/>
</dbReference>
<evidence type="ECO:0000256" key="3">
    <source>
        <dbReference type="PROSITE-ProRule" id="PRU01360"/>
    </source>
</evidence>
<dbReference type="RefSeq" id="WP_378321863.1">
    <property type="nucleotide sequence ID" value="NZ_JBHUHY010000032.1"/>
</dbReference>
<evidence type="ECO:0000256" key="2">
    <source>
        <dbReference type="ARBA" id="ARBA00022966"/>
    </source>
</evidence>
<dbReference type="Gene3D" id="2.60.40.1930">
    <property type="match status" value="1"/>
</dbReference>
<dbReference type="InterPro" id="IPR050473">
    <property type="entry name" value="A2M/Complement_sys"/>
</dbReference>
<organism evidence="5 6">
    <name type="scientific">Aquimarina celericrescens</name>
    <dbReference type="NCBI Taxonomy" id="1964542"/>
    <lineage>
        <taxon>Bacteria</taxon>
        <taxon>Pseudomonadati</taxon>
        <taxon>Bacteroidota</taxon>
        <taxon>Flavobacteriia</taxon>
        <taxon>Flavobacteriales</taxon>
        <taxon>Flavobacteriaceae</taxon>
        <taxon>Aquimarina</taxon>
    </lineage>
</organism>
<dbReference type="EMBL" id="JBHUHY010000032">
    <property type="protein sequence ID" value="MFD2188837.1"/>
    <property type="molecule type" value="Genomic_DNA"/>
</dbReference>
<protein>
    <submittedName>
        <fullName evidence="5">TonB-dependent receptor plug domain-containing protein</fullName>
    </submittedName>
</protein>
<evidence type="ECO:0000256" key="1">
    <source>
        <dbReference type="ARBA" id="ARBA00022729"/>
    </source>
</evidence>
<dbReference type="PANTHER" id="PTHR11412">
    <property type="entry name" value="MACROGLOBULIN / COMPLEMENT"/>
    <property type="match status" value="1"/>
</dbReference>
<feature type="domain" description="Alpha-2-macroglobulin" evidence="4">
    <location>
        <begin position="847"/>
        <end position="937"/>
    </location>
</feature>
<dbReference type="Gene3D" id="1.50.10.20">
    <property type="match status" value="1"/>
</dbReference>
<comment type="similarity">
    <text evidence="3">Belongs to the TonB-dependent receptor family.</text>
</comment>
<dbReference type="SUPFAM" id="SSF48239">
    <property type="entry name" value="Terpenoid cyclases/Protein prenyltransferases"/>
    <property type="match status" value="1"/>
</dbReference>
<dbReference type="Gene3D" id="2.60.40.690">
    <property type="entry name" value="Alpha-macroglobulin, receptor-binding domain"/>
    <property type="match status" value="1"/>
</dbReference>
<dbReference type="PANTHER" id="PTHR11412:SF136">
    <property type="entry name" value="CD109 ANTIGEN"/>
    <property type="match status" value="1"/>
</dbReference>
<dbReference type="Pfam" id="PF07715">
    <property type="entry name" value="Plug"/>
    <property type="match status" value="1"/>
</dbReference>
<dbReference type="InterPro" id="IPR036595">
    <property type="entry name" value="A-macroglobulin_rcpt-bd_sf"/>
</dbReference>
<dbReference type="InterPro" id="IPR012910">
    <property type="entry name" value="Plug_dom"/>
</dbReference>
<dbReference type="Gene3D" id="2.170.130.10">
    <property type="entry name" value="TonB-dependent receptor, plug domain"/>
    <property type="match status" value="1"/>
</dbReference>
<sequence length="1529" mass="172264">MKKYILKAQNIMLISVLCAALFSFITYENNNRLIEDIYTQTDRPFYFPGETIWFKSYIVDEAHTITTISEAMYAELISPKGAVVKKLKIGINQGYAYGNFDTKQDWVGGIYTLKMYTNWMRNYGESTYFTKKITLQKIIRPDALLTLKFEKEGYGKSSNVIANFEAKDLKNIPIANKEITYEVAVKGKRIYSGTTSTNDQGKAKPVFTLPDDLNTIDVVLTVLLPYNDAKESISRSIPVVLDTIDLQFFPESGKIIAGTTNMVAFKAVNEFGKPVDVSGNIINQRGIVVTSFSSHHDGMGSFDLEPLPNTNTTYYAQVTAPFISEKKIELPIVYKDGTRFSVLIDRLNANVRLFSTIKRALRLEVSSPTKLLWSQNISKDQETVVVPTSDFPIGITRFTIYDAVHIPIAERLVFLNPDKKLNIEITTDKNDYETREKIEIKIKTSNRQGTPIPANLSVSVADNKLLSFADDKQDHIESYFLMSSELKGKIHNPVFYFDPKEPKAIKALDYVMLTHGWRDYLYTTKVNQESALYMPEREAIHKGMVVDKKGKPVKAHILIFDEHGNKVMVMDTNNEGSFACKLGSSSSYILIAYTDDQKALRIVDTTVEKGYDIDEKRIHRSDVLKEGIRIREFSGMERPLKKTIKKNAKVTSIAMEENSAALEEVIVMGFGVQEKKMASGSMITIKSEAIQDAPDIAQILQGRVSGIQITNADGIYGNTSKINIRGASSLSGNNQPLYVVDGVLVPAEAIKELNPGRIESITVLKDAAATALYGCQGANGIIVISSKNKRHLNNWGKKKLNDAKFNNYVYHHIYKRRSLTNYTPRKFYIPVYDSKLIPEERSDFRNTIYWNPVVQTDEKGEATLSFYNSDAITSFKIIAEGIGYNGLVGHKEKTYSTKKLLSIDFKAPNYMVLHDTVALPIIIKNESSKTMETSLGLSLPKGITLVEPIPSSIEILPNSTKRLHVRVIPKELYKKNEIVVAAAGGNYKDRVTKEVEVISPYFPTQVSISGSKNDSYSFEVNHIVKNSLTADFTIYTDIVGDVMNGVESLIRQPYGCFEQTSSSTYPNILVLKYLKETGKNNPEITAKAIKYIEEGYKRLIGFETKAGGFEWFGKTPPHETLTAYGVLEFTEMKEIYPEVDQKMINRTVDWLMSRRDGKGGFKKSKQGYDSFASSPKEVADAYIVYAISEAGINISLEKEYNATYTKALQSNDAYQMALLVATSYNLNRPENGKRLLDILIQNIEEFGFKGLPVENTITRSYGDSKHIETAAFTVLALMKAQENNEVLISKGIEYLVSKRKDGRFGSTQATATALKALIEYTKNQKNKLLQKYQTIQLTINGKKLTEKLQTNEKGQIVMGELQKYIKEGEQIVTVGFSDPEITFPYEMNIRWDSAVPDTSKECNLELTTTILDQSYSVGDNVRMTVEINNKSIRGVGMPMAIVGIPSGTTPQPWQLKELVERKEVAYYEVFENYLVFYWREFKPSEFKTIALDLKADIPGVYQAPASCTYQYYADEYKHWIPGNVLKIKE</sequence>
<keyword evidence="3" id="KW-0472">Membrane</keyword>
<keyword evidence="1" id="KW-0732">Signal</keyword>
<dbReference type="Pfam" id="PF07678">
    <property type="entry name" value="TED_complement"/>
    <property type="match status" value="1"/>
</dbReference>
<dbReference type="SUPFAM" id="SSF56935">
    <property type="entry name" value="Porins"/>
    <property type="match status" value="1"/>
</dbReference>
<keyword evidence="3" id="KW-0812">Transmembrane</keyword>
<comment type="subcellular location">
    <subcellularLocation>
        <location evidence="3">Cell outer membrane</location>
        <topology evidence="3">Multi-pass membrane protein</topology>
    </subcellularLocation>
</comment>
<dbReference type="SMART" id="SM01360">
    <property type="entry name" value="A2M"/>
    <property type="match status" value="1"/>
</dbReference>
<dbReference type="Proteomes" id="UP001597344">
    <property type="component" value="Unassembled WGS sequence"/>
</dbReference>
<dbReference type="SUPFAM" id="SSF49410">
    <property type="entry name" value="Alpha-macroglobulin receptor domain"/>
    <property type="match status" value="1"/>
</dbReference>
<keyword evidence="5" id="KW-0675">Receptor</keyword>
<dbReference type="InterPro" id="IPR037066">
    <property type="entry name" value="Plug_dom_sf"/>
</dbReference>
<keyword evidence="6" id="KW-1185">Reference proteome</keyword>
<evidence type="ECO:0000259" key="4">
    <source>
        <dbReference type="SMART" id="SM01360"/>
    </source>
</evidence>
<dbReference type="InterPro" id="IPR008930">
    <property type="entry name" value="Terpenoid_cyclase/PrenylTrfase"/>
</dbReference>
<dbReference type="Pfam" id="PF00207">
    <property type="entry name" value="A2M"/>
    <property type="match status" value="1"/>
</dbReference>
<evidence type="ECO:0000313" key="5">
    <source>
        <dbReference type="EMBL" id="MFD2188837.1"/>
    </source>
</evidence>
<name>A0ABW5B4B5_9FLAO</name>
<keyword evidence="3" id="KW-0813">Transport</keyword>
<dbReference type="InterPro" id="IPR001599">
    <property type="entry name" value="Macroglobln_a2"/>
</dbReference>
<keyword evidence="2" id="KW-0882">Thioester bond</keyword>
<accession>A0ABW5B4B5</accession>
<dbReference type="PROSITE" id="PS52016">
    <property type="entry name" value="TONB_DEPENDENT_REC_3"/>
    <property type="match status" value="1"/>
</dbReference>
<dbReference type="CDD" id="cd02891">
    <property type="entry name" value="A2M_like"/>
    <property type="match status" value="1"/>
</dbReference>
<keyword evidence="3" id="KW-0998">Cell outer membrane</keyword>
<keyword evidence="3" id="KW-1134">Transmembrane beta strand</keyword>
<evidence type="ECO:0000313" key="6">
    <source>
        <dbReference type="Proteomes" id="UP001597344"/>
    </source>
</evidence>
<proteinExistence type="inferred from homology"/>
<dbReference type="SMART" id="SM01419">
    <property type="entry name" value="Thiol-ester_cl"/>
    <property type="match status" value="1"/>
</dbReference>
<comment type="caution">
    <text evidence="5">The sequence shown here is derived from an EMBL/GenBank/DDBJ whole genome shotgun (WGS) entry which is preliminary data.</text>
</comment>